<sequence length="410" mass="42223">MSTACLESLAVRPRERSGAGGVALAATVGNMLGITPAISATIGVLLVPIAQDFHWPRAQVSGVLGLISLISAVVYPWVGRAMDRLGARTMLILGNLVFAASVAALALSRPSVPIFYGLFALVGVAGAFPSTAMFCKAVADWFDERRGLMLGVTAGVGNGVGATVMPILAGVLLGTVGWRGAYLGIAVVVAGLGFPVLFAFLRDAPRGSGAHGDALMEGLTLGEAARTSRFWLLLLGAAAGGGAMTAVFTHVVPILTDRGVGLGEATGIVALFALVTAGWQVVAGLIIDRWRSPRIMTPMYALAIVGLLLLQFGEGGLSRFAAGTMLGIGMGAEYAALPYFISRFFGLRHFGTITGALYGVVILVQGLAPFLMDMSFDARGSYAMASGVTAVVLTGAMGLFAMLPRAEAQE</sequence>
<dbReference type="Gene3D" id="1.20.1250.20">
    <property type="entry name" value="MFS general substrate transporter like domains"/>
    <property type="match status" value="1"/>
</dbReference>
<dbReference type="eggNOG" id="COG2223">
    <property type="taxonomic scope" value="Bacteria"/>
</dbReference>
<evidence type="ECO:0000256" key="3">
    <source>
        <dbReference type="ARBA" id="ARBA00023136"/>
    </source>
</evidence>
<feature type="transmembrane region" description="Helical" evidence="4">
    <location>
        <begin position="147"/>
        <end position="169"/>
    </location>
</feature>
<keyword evidence="2 4" id="KW-1133">Transmembrane helix</keyword>
<gene>
    <name evidence="6" type="ORF">Y88_1701</name>
</gene>
<dbReference type="InParanoid" id="F1Z3J9"/>
<dbReference type="STRING" id="983920.Y88_1701"/>
<reference evidence="6 7" key="1">
    <citation type="journal article" date="2012" name="J. Bacteriol.">
        <title>Draft Genome Sequence of Novosphingobium nitrogenifigens Y88T.</title>
        <authorList>
            <person name="Strabala T.J."/>
            <person name="Macdonald L."/>
            <person name="Liu V."/>
            <person name="Smit A.M."/>
        </authorList>
    </citation>
    <scope>NUCLEOTIDE SEQUENCE [LARGE SCALE GENOMIC DNA]</scope>
    <source>
        <strain evidence="6 7">DSM 19370</strain>
    </source>
</reference>
<feature type="transmembrane region" description="Helical" evidence="4">
    <location>
        <begin position="319"/>
        <end position="341"/>
    </location>
</feature>
<feature type="transmembrane region" description="Helical" evidence="4">
    <location>
        <begin position="230"/>
        <end position="255"/>
    </location>
</feature>
<dbReference type="Proteomes" id="UP000004728">
    <property type="component" value="Unassembled WGS sequence"/>
</dbReference>
<dbReference type="PANTHER" id="PTHR11360">
    <property type="entry name" value="MONOCARBOXYLATE TRANSPORTER"/>
    <property type="match status" value="1"/>
</dbReference>
<feature type="transmembrane region" description="Helical" evidence="4">
    <location>
        <begin position="181"/>
        <end position="201"/>
    </location>
</feature>
<keyword evidence="7" id="KW-1185">Reference proteome</keyword>
<dbReference type="InterPro" id="IPR011701">
    <property type="entry name" value="MFS"/>
</dbReference>
<dbReference type="SUPFAM" id="SSF103473">
    <property type="entry name" value="MFS general substrate transporter"/>
    <property type="match status" value="1"/>
</dbReference>
<dbReference type="OrthoDB" id="9796632at2"/>
<dbReference type="HOGENOM" id="CLU_001265_59_9_5"/>
<protein>
    <submittedName>
        <fullName evidence="6">Major facilitator superfamily MFS_1</fullName>
    </submittedName>
</protein>
<evidence type="ECO:0000256" key="1">
    <source>
        <dbReference type="ARBA" id="ARBA00022692"/>
    </source>
</evidence>
<dbReference type="AlphaFoldDB" id="F1Z3J9"/>
<organism evidence="6 7">
    <name type="scientific">Novosphingobium nitrogenifigens DSM 19370</name>
    <dbReference type="NCBI Taxonomy" id="983920"/>
    <lineage>
        <taxon>Bacteria</taxon>
        <taxon>Pseudomonadati</taxon>
        <taxon>Pseudomonadota</taxon>
        <taxon>Alphaproteobacteria</taxon>
        <taxon>Sphingomonadales</taxon>
        <taxon>Sphingomonadaceae</taxon>
        <taxon>Novosphingobium</taxon>
    </lineage>
</organism>
<feature type="domain" description="Major facilitator superfamily (MFS) profile" evidence="5">
    <location>
        <begin position="22"/>
        <end position="407"/>
    </location>
</feature>
<keyword evidence="1 4" id="KW-0812">Transmembrane</keyword>
<dbReference type="InterPro" id="IPR050327">
    <property type="entry name" value="Proton-linked_MCT"/>
</dbReference>
<evidence type="ECO:0000259" key="5">
    <source>
        <dbReference type="PROSITE" id="PS50850"/>
    </source>
</evidence>
<feature type="transmembrane region" description="Helical" evidence="4">
    <location>
        <begin position="384"/>
        <end position="403"/>
    </location>
</feature>
<evidence type="ECO:0000256" key="4">
    <source>
        <dbReference type="SAM" id="Phobius"/>
    </source>
</evidence>
<feature type="transmembrane region" description="Helical" evidence="4">
    <location>
        <begin position="295"/>
        <end position="313"/>
    </location>
</feature>
<evidence type="ECO:0000313" key="7">
    <source>
        <dbReference type="Proteomes" id="UP000004728"/>
    </source>
</evidence>
<proteinExistence type="predicted"/>
<keyword evidence="3 4" id="KW-0472">Membrane</keyword>
<accession>F1Z3J9</accession>
<dbReference type="PANTHER" id="PTHR11360:SF284">
    <property type="entry name" value="EG:103B4.3 PROTEIN-RELATED"/>
    <property type="match status" value="1"/>
</dbReference>
<feature type="transmembrane region" description="Helical" evidence="4">
    <location>
        <begin position="114"/>
        <end position="135"/>
    </location>
</feature>
<dbReference type="InterPro" id="IPR036259">
    <property type="entry name" value="MFS_trans_sf"/>
</dbReference>
<name>F1Z3J9_9SPHN</name>
<evidence type="ECO:0000313" key="6">
    <source>
        <dbReference type="EMBL" id="EGD60813.1"/>
    </source>
</evidence>
<dbReference type="GO" id="GO:0022857">
    <property type="term" value="F:transmembrane transporter activity"/>
    <property type="evidence" value="ECO:0007669"/>
    <property type="project" value="InterPro"/>
</dbReference>
<feature type="transmembrane region" description="Helical" evidence="4">
    <location>
        <begin position="58"/>
        <end position="78"/>
    </location>
</feature>
<dbReference type="EMBL" id="AEWJ01000008">
    <property type="protein sequence ID" value="EGD60813.1"/>
    <property type="molecule type" value="Genomic_DNA"/>
</dbReference>
<dbReference type="Pfam" id="PF07690">
    <property type="entry name" value="MFS_1"/>
    <property type="match status" value="1"/>
</dbReference>
<feature type="transmembrane region" description="Helical" evidence="4">
    <location>
        <begin position="353"/>
        <end position="372"/>
    </location>
</feature>
<feature type="transmembrane region" description="Helical" evidence="4">
    <location>
        <begin position="267"/>
        <end position="288"/>
    </location>
</feature>
<evidence type="ECO:0000256" key="2">
    <source>
        <dbReference type="ARBA" id="ARBA00022989"/>
    </source>
</evidence>
<dbReference type="InterPro" id="IPR020846">
    <property type="entry name" value="MFS_dom"/>
</dbReference>
<comment type="caution">
    <text evidence="6">The sequence shown here is derived from an EMBL/GenBank/DDBJ whole genome shotgun (WGS) entry which is preliminary data.</text>
</comment>
<feature type="transmembrane region" description="Helical" evidence="4">
    <location>
        <begin position="90"/>
        <end position="108"/>
    </location>
</feature>
<dbReference type="PROSITE" id="PS50850">
    <property type="entry name" value="MFS"/>
    <property type="match status" value="1"/>
</dbReference>
<dbReference type="FunCoup" id="F1Z3J9">
    <property type="interactions" value="278"/>
</dbReference>
<feature type="transmembrane region" description="Helical" evidence="4">
    <location>
        <begin position="21"/>
        <end position="46"/>
    </location>
</feature>